<dbReference type="Proteomes" id="UP000887578">
    <property type="component" value="Unplaced"/>
</dbReference>
<evidence type="ECO:0000313" key="3">
    <source>
        <dbReference type="WBParaSite" id="PDA_v2.g14175.t1"/>
    </source>
</evidence>
<name>A0A914P816_9BILA</name>
<feature type="region of interest" description="Disordered" evidence="1">
    <location>
        <begin position="131"/>
        <end position="185"/>
    </location>
</feature>
<dbReference type="AlphaFoldDB" id="A0A914P816"/>
<feature type="compositionally biased region" description="Polar residues" evidence="1">
    <location>
        <begin position="153"/>
        <end position="170"/>
    </location>
</feature>
<proteinExistence type="predicted"/>
<sequence>MKGLCFQFKITCSKESGCCITFPKDVKYNSLASRTHSVRLNSSIYRNSLRDSCHLKNSSSQELFLRPLCRTERAASEYNERIKRSPTNGATNNATTNKLSPMALTPSSLPQSSLTNRKDFLSNASTRSFSPSLLEKRSNGKQITKPCQKKSYRQQSQPIPAENPTKSLNIVDQRRMSDNPQTLSRSATPVSILTLKNSSIERKNTMDSNYSSTSAATESSVPSVIVTLLKDDVKIMESAN</sequence>
<keyword evidence="2" id="KW-1185">Reference proteome</keyword>
<feature type="compositionally biased region" description="Low complexity" evidence="1">
    <location>
        <begin position="87"/>
        <end position="97"/>
    </location>
</feature>
<accession>A0A914P816</accession>
<feature type="region of interest" description="Disordered" evidence="1">
    <location>
        <begin position="79"/>
        <end position="117"/>
    </location>
</feature>
<feature type="compositionally biased region" description="Low complexity" evidence="1">
    <location>
        <begin position="104"/>
        <end position="115"/>
    </location>
</feature>
<reference evidence="3" key="1">
    <citation type="submission" date="2022-11" db="UniProtKB">
        <authorList>
            <consortium name="WormBaseParasite"/>
        </authorList>
    </citation>
    <scope>IDENTIFICATION</scope>
</reference>
<organism evidence="2 3">
    <name type="scientific">Panagrolaimus davidi</name>
    <dbReference type="NCBI Taxonomy" id="227884"/>
    <lineage>
        <taxon>Eukaryota</taxon>
        <taxon>Metazoa</taxon>
        <taxon>Ecdysozoa</taxon>
        <taxon>Nematoda</taxon>
        <taxon>Chromadorea</taxon>
        <taxon>Rhabditida</taxon>
        <taxon>Tylenchina</taxon>
        <taxon>Panagrolaimomorpha</taxon>
        <taxon>Panagrolaimoidea</taxon>
        <taxon>Panagrolaimidae</taxon>
        <taxon>Panagrolaimus</taxon>
    </lineage>
</organism>
<evidence type="ECO:0000313" key="2">
    <source>
        <dbReference type="Proteomes" id="UP000887578"/>
    </source>
</evidence>
<protein>
    <submittedName>
        <fullName evidence="3">Uncharacterized protein</fullName>
    </submittedName>
</protein>
<evidence type="ECO:0000256" key="1">
    <source>
        <dbReference type="SAM" id="MobiDB-lite"/>
    </source>
</evidence>
<dbReference type="WBParaSite" id="PDA_v2.g14175.t1">
    <property type="protein sequence ID" value="PDA_v2.g14175.t1"/>
    <property type="gene ID" value="PDA_v2.g14175"/>
</dbReference>